<dbReference type="SUPFAM" id="SSF51735">
    <property type="entry name" value="NAD(P)-binding Rossmann-fold domains"/>
    <property type="match status" value="1"/>
</dbReference>
<dbReference type="PANTHER" id="PTHR44196">
    <property type="entry name" value="DEHYDROGENASE/REDUCTASE SDR FAMILY MEMBER 7B"/>
    <property type="match status" value="1"/>
</dbReference>
<evidence type="ECO:0000256" key="2">
    <source>
        <dbReference type="ARBA" id="ARBA00023002"/>
    </source>
</evidence>
<dbReference type="SMART" id="SM00822">
    <property type="entry name" value="PKS_KR"/>
    <property type="match status" value="1"/>
</dbReference>
<dbReference type="RefSeq" id="WP_101640970.1">
    <property type="nucleotide sequence ID" value="NZ_PGUY01000020.1"/>
</dbReference>
<dbReference type="OrthoDB" id="9810734at2"/>
<evidence type="ECO:0000259" key="4">
    <source>
        <dbReference type="SMART" id="SM00822"/>
    </source>
</evidence>
<dbReference type="EMBL" id="PGUY01000020">
    <property type="protein sequence ID" value="PLT30596.1"/>
    <property type="molecule type" value="Genomic_DNA"/>
</dbReference>
<evidence type="ECO:0000256" key="3">
    <source>
        <dbReference type="RuleBase" id="RU000363"/>
    </source>
</evidence>
<organism evidence="5 6">
    <name type="scientific">Peribacillus deserti</name>
    <dbReference type="NCBI Taxonomy" id="673318"/>
    <lineage>
        <taxon>Bacteria</taxon>
        <taxon>Bacillati</taxon>
        <taxon>Bacillota</taxon>
        <taxon>Bacilli</taxon>
        <taxon>Bacillales</taxon>
        <taxon>Bacillaceae</taxon>
        <taxon>Peribacillus</taxon>
    </lineage>
</organism>
<dbReference type="GO" id="GO:0016020">
    <property type="term" value="C:membrane"/>
    <property type="evidence" value="ECO:0007669"/>
    <property type="project" value="TreeGrafter"/>
</dbReference>
<dbReference type="Proteomes" id="UP000234748">
    <property type="component" value="Unassembled WGS sequence"/>
</dbReference>
<evidence type="ECO:0000313" key="5">
    <source>
        <dbReference type="EMBL" id="PLT30596.1"/>
    </source>
</evidence>
<feature type="domain" description="Ketoreductase" evidence="4">
    <location>
        <begin position="6"/>
        <end position="178"/>
    </location>
</feature>
<dbReference type="InterPro" id="IPR020904">
    <property type="entry name" value="Sc_DH/Rdtase_CS"/>
</dbReference>
<comment type="similarity">
    <text evidence="1 3">Belongs to the short-chain dehydrogenases/reductases (SDR) family.</text>
</comment>
<sequence>MNWSGNTILITGGSSGIGLAFAERFLKRGNTVIVCGRSEEKLSQAKEKFPELHTRVCDVSVESDRVSLLEWVKSSYPEVNILVNNAGIQQRFNLLEQTKDWSYYNQEIKANFEAPIHLTMLFLNHLAEKEKAGILNVTSGLAFTPMAIAPIYCATKAALHSFTISLRHQLSKTNIEVFEIAPPAVNTDLGGPGLHTFGEPLDEFADGIFEGLDSNQQEIGYGRSAKAMKMSREEIDQAVEQMNKQFQ</sequence>
<dbReference type="PROSITE" id="PS00061">
    <property type="entry name" value="ADH_SHORT"/>
    <property type="match status" value="1"/>
</dbReference>
<reference evidence="5 6" key="1">
    <citation type="submission" date="2017-11" db="EMBL/GenBank/DDBJ databases">
        <title>Comparitive Functional Genomics of Dry Heat Resistant strains isolated from the Viking Spacecraft.</title>
        <authorList>
            <person name="Seuylemezian A."/>
            <person name="Cooper K."/>
            <person name="Vaishampayan P."/>
        </authorList>
    </citation>
    <scope>NUCLEOTIDE SEQUENCE [LARGE SCALE GENOMIC DNA]</scope>
    <source>
        <strain evidence="5 6">V1-29</strain>
    </source>
</reference>
<proteinExistence type="inferred from homology"/>
<comment type="caution">
    <text evidence="5">The sequence shown here is derived from an EMBL/GenBank/DDBJ whole genome shotgun (WGS) entry which is preliminary data.</text>
</comment>
<accession>A0A2N5M8C1</accession>
<gene>
    <name evidence="5" type="ORF">CUU66_07055</name>
</gene>
<protein>
    <submittedName>
        <fullName evidence="5">Short-chain dehydrogenase</fullName>
    </submittedName>
</protein>
<dbReference type="GO" id="GO:0016491">
    <property type="term" value="F:oxidoreductase activity"/>
    <property type="evidence" value="ECO:0007669"/>
    <property type="project" value="UniProtKB-KW"/>
</dbReference>
<keyword evidence="6" id="KW-1185">Reference proteome</keyword>
<evidence type="ECO:0000313" key="6">
    <source>
        <dbReference type="Proteomes" id="UP000234748"/>
    </source>
</evidence>
<keyword evidence="2" id="KW-0560">Oxidoreductase</keyword>
<dbReference type="InterPro" id="IPR036291">
    <property type="entry name" value="NAD(P)-bd_dom_sf"/>
</dbReference>
<dbReference type="PANTHER" id="PTHR44196:SF1">
    <property type="entry name" value="DEHYDROGENASE_REDUCTASE SDR FAMILY MEMBER 7B"/>
    <property type="match status" value="1"/>
</dbReference>
<name>A0A2N5M8C1_9BACI</name>
<dbReference type="InterPro" id="IPR057326">
    <property type="entry name" value="KR_dom"/>
</dbReference>
<dbReference type="CDD" id="cd05370">
    <property type="entry name" value="SDR_c2"/>
    <property type="match status" value="1"/>
</dbReference>
<dbReference type="Pfam" id="PF00106">
    <property type="entry name" value="adh_short"/>
    <property type="match status" value="1"/>
</dbReference>
<dbReference type="PRINTS" id="PR00081">
    <property type="entry name" value="GDHRDH"/>
</dbReference>
<dbReference type="AlphaFoldDB" id="A0A2N5M8C1"/>
<dbReference type="PRINTS" id="PR00080">
    <property type="entry name" value="SDRFAMILY"/>
</dbReference>
<evidence type="ECO:0000256" key="1">
    <source>
        <dbReference type="ARBA" id="ARBA00006484"/>
    </source>
</evidence>
<dbReference type="Gene3D" id="3.40.50.720">
    <property type="entry name" value="NAD(P)-binding Rossmann-like Domain"/>
    <property type="match status" value="1"/>
</dbReference>
<dbReference type="InterPro" id="IPR002347">
    <property type="entry name" value="SDR_fam"/>
</dbReference>